<feature type="region of interest" description="Disordered" evidence="2">
    <location>
        <begin position="1"/>
        <end position="45"/>
    </location>
</feature>
<evidence type="ECO:0000313" key="5">
    <source>
        <dbReference type="Proteomes" id="UP000002630"/>
    </source>
</evidence>
<proteinExistence type="predicted"/>
<organism evidence="4 5">
    <name type="scientific">Ectocarpus siliculosus</name>
    <name type="common">Brown alga</name>
    <name type="synonym">Conferva siliculosa</name>
    <dbReference type="NCBI Taxonomy" id="2880"/>
    <lineage>
        <taxon>Eukaryota</taxon>
        <taxon>Sar</taxon>
        <taxon>Stramenopiles</taxon>
        <taxon>Ochrophyta</taxon>
        <taxon>PX clade</taxon>
        <taxon>Phaeophyceae</taxon>
        <taxon>Ectocarpales</taxon>
        <taxon>Ectocarpaceae</taxon>
        <taxon>Ectocarpus</taxon>
    </lineage>
</organism>
<dbReference type="Proteomes" id="UP000002630">
    <property type="component" value="Unassembled WGS sequence"/>
</dbReference>
<sequence length="480" mass="52914">MAPWAELNPGEGRFDQLGNSLLESSSEEGDDQEDEEGRCATDEESTEIAALRRRRAYIIAQLHNVGQSIRETEAEVLAGKCVPEISKRDLAPQDTVDESKTGSFLHAVNWSAGTDDGPGPKPLTDRAMDRARALLRLFDADGDGCLSFDEFRAYLVRLGRDKGKLGERLTTNREFWLSYVADQAGPPAAADVGGAVSFDGCLTQSGFVGHRRMVEADHPLEVDLLTMGLDLLPESLQRWLRVKNAFDRIDAEGVSAATERGERGAKSRGDYDGSVDRGEAQLLLADAGEVMSKLRVEEELTLATMHAKLMLEVVEERRKRNRLAHTQALSRSAVNDAQRIYRTAWLSWFMSGRAKEERETSWLEKNLIRLKTRLYRGFRACYSLVGRPRRVLEELVQQGLISCTSLILNPTGRFDDVTLYGVAANLLAPFKGSDARATLRAAIGDAEDDGSGFSVSLNFLHKGNGVWEERPGGELGGGLL</sequence>
<dbReference type="SMART" id="SM00054">
    <property type="entry name" value="EFh"/>
    <property type="match status" value="1"/>
</dbReference>
<dbReference type="InterPro" id="IPR011992">
    <property type="entry name" value="EF-hand-dom_pair"/>
</dbReference>
<keyword evidence="5" id="KW-1185">Reference proteome</keyword>
<feature type="compositionally biased region" description="Acidic residues" evidence="2">
    <location>
        <begin position="25"/>
        <end position="45"/>
    </location>
</feature>
<dbReference type="PROSITE" id="PS00018">
    <property type="entry name" value="EF_HAND_1"/>
    <property type="match status" value="1"/>
</dbReference>
<dbReference type="EMBL" id="FN649760">
    <property type="protein sequence ID" value="CBJ49251.1"/>
    <property type="molecule type" value="Genomic_DNA"/>
</dbReference>
<dbReference type="GO" id="GO:0005509">
    <property type="term" value="F:calcium ion binding"/>
    <property type="evidence" value="ECO:0007669"/>
    <property type="project" value="InterPro"/>
</dbReference>
<dbReference type="CDD" id="cd00051">
    <property type="entry name" value="EFh"/>
    <property type="match status" value="1"/>
</dbReference>
<dbReference type="Pfam" id="PF00036">
    <property type="entry name" value="EF-hand_1"/>
    <property type="match status" value="1"/>
</dbReference>
<dbReference type="InParanoid" id="D7FTP2"/>
<dbReference type="PROSITE" id="PS50222">
    <property type="entry name" value="EF_HAND_2"/>
    <property type="match status" value="1"/>
</dbReference>
<name>D7FTP2_ECTSI</name>
<evidence type="ECO:0000256" key="2">
    <source>
        <dbReference type="SAM" id="MobiDB-lite"/>
    </source>
</evidence>
<dbReference type="AlphaFoldDB" id="D7FTP2"/>
<reference evidence="4 5" key="1">
    <citation type="journal article" date="2010" name="Nature">
        <title>The Ectocarpus genome and the independent evolution of multicellularity in brown algae.</title>
        <authorList>
            <person name="Cock J.M."/>
            <person name="Sterck L."/>
            <person name="Rouze P."/>
            <person name="Scornet D."/>
            <person name="Allen A.E."/>
            <person name="Amoutzias G."/>
            <person name="Anthouard V."/>
            <person name="Artiguenave F."/>
            <person name="Aury J.M."/>
            <person name="Badger J.H."/>
            <person name="Beszteri B."/>
            <person name="Billiau K."/>
            <person name="Bonnet E."/>
            <person name="Bothwell J.H."/>
            <person name="Bowler C."/>
            <person name="Boyen C."/>
            <person name="Brownlee C."/>
            <person name="Carrano C.J."/>
            <person name="Charrier B."/>
            <person name="Cho G.Y."/>
            <person name="Coelho S.M."/>
            <person name="Collen J."/>
            <person name="Corre E."/>
            <person name="Da Silva C."/>
            <person name="Delage L."/>
            <person name="Delaroque N."/>
            <person name="Dittami S.M."/>
            <person name="Doulbeau S."/>
            <person name="Elias M."/>
            <person name="Farnham G."/>
            <person name="Gachon C.M."/>
            <person name="Gschloessl B."/>
            <person name="Heesch S."/>
            <person name="Jabbari K."/>
            <person name="Jubin C."/>
            <person name="Kawai H."/>
            <person name="Kimura K."/>
            <person name="Kloareg B."/>
            <person name="Kupper F.C."/>
            <person name="Lang D."/>
            <person name="Le Bail A."/>
            <person name="Leblanc C."/>
            <person name="Lerouge P."/>
            <person name="Lohr M."/>
            <person name="Lopez P.J."/>
            <person name="Martens C."/>
            <person name="Maumus F."/>
            <person name="Michel G."/>
            <person name="Miranda-Saavedra D."/>
            <person name="Morales J."/>
            <person name="Moreau H."/>
            <person name="Motomura T."/>
            <person name="Nagasato C."/>
            <person name="Napoli C.A."/>
            <person name="Nelson D.R."/>
            <person name="Nyvall-Collen P."/>
            <person name="Peters A.F."/>
            <person name="Pommier C."/>
            <person name="Potin P."/>
            <person name="Poulain J."/>
            <person name="Quesneville H."/>
            <person name="Read B."/>
            <person name="Rensing S.A."/>
            <person name="Ritter A."/>
            <person name="Rousvoal S."/>
            <person name="Samanta M."/>
            <person name="Samson G."/>
            <person name="Schroeder D.C."/>
            <person name="Segurens B."/>
            <person name="Strittmatter M."/>
            <person name="Tonon T."/>
            <person name="Tregear J.W."/>
            <person name="Valentin K."/>
            <person name="von Dassow P."/>
            <person name="Yamagishi T."/>
            <person name="Van de Peer Y."/>
            <person name="Wincker P."/>
        </authorList>
    </citation>
    <scope>NUCLEOTIDE SEQUENCE [LARGE SCALE GENOMIC DNA]</scope>
    <source>
        <strain evidence="5">Ec32 / CCAP1310/4</strain>
    </source>
</reference>
<evidence type="ECO:0000259" key="3">
    <source>
        <dbReference type="PROSITE" id="PS50222"/>
    </source>
</evidence>
<protein>
    <recommendedName>
        <fullName evidence="3">EF-hand domain-containing protein</fullName>
    </recommendedName>
</protein>
<dbReference type="InterPro" id="IPR002048">
    <property type="entry name" value="EF_hand_dom"/>
</dbReference>
<dbReference type="Gene3D" id="1.10.238.10">
    <property type="entry name" value="EF-hand"/>
    <property type="match status" value="1"/>
</dbReference>
<evidence type="ECO:0000256" key="1">
    <source>
        <dbReference type="ARBA" id="ARBA00022837"/>
    </source>
</evidence>
<evidence type="ECO:0000313" key="4">
    <source>
        <dbReference type="EMBL" id="CBJ49251.1"/>
    </source>
</evidence>
<accession>D7FTP2</accession>
<gene>
    <name evidence="4" type="ORF">Esi_0253_0021</name>
</gene>
<dbReference type="SUPFAM" id="SSF47473">
    <property type="entry name" value="EF-hand"/>
    <property type="match status" value="1"/>
</dbReference>
<feature type="domain" description="EF-hand" evidence="3">
    <location>
        <begin position="126"/>
        <end position="161"/>
    </location>
</feature>
<dbReference type="InterPro" id="IPR018247">
    <property type="entry name" value="EF_Hand_1_Ca_BS"/>
</dbReference>
<keyword evidence="1" id="KW-0106">Calcium</keyword>